<name>A0ABQ4Z9R2_9ASTR</name>
<feature type="domain" description="Reverse transcriptase Ty1/copia-type" evidence="2">
    <location>
        <begin position="197"/>
        <end position="324"/>
    </location>
</feature>
<evidence type="ECO:0000259" key="2">
    <source>
        <dbReference type="Pfam" id="PF07727"/>
    </source>
</evidence>
<dbReference type="Proteomes" id="UP001151760">
    <property type="component" value="Unassembled WGS sequence"/>
</dbReference>
<evidence type="ECO:0000313" key="3">
    <source>
        <dbReference type="EMBL" id="GJS86570.1"/>
    </source>
</evidence>
<dbReference type="InterPro" id="IPR013103">
    <property type="entry name" value="RVT_2"/>
</dbReference>
<reference evidence="3" key="2">
    <citation type="submission" date="2022-01" db="EMBL/GenBank/DDBJ databases">
        <authorList>
            <person name="Yamashiro T."/>
            <person name="Shiraishi A."/>
            <person name="Satake H."/>
            <person name="Nakayama K."/>
        </authorList>
    </citation>
    <scope>NUCLEOTIDE SEQUENCE</scope>
</reference>
<keyword evidence="4" id="KW-1185">Reference proteome</keyword>
<evidence type="ECO:0000313" key="4">
    <source>
        <dbReference type="Proteomes" id="UP001151760"/>
    </source>
</evidence>
<evidence type="ECO:0000256" key="1">
    <source>
        <dbReference type="SAM" id="MobiDB-lite"/>
    </source>
</evidence>
<accession>A0ABQ4Z9R2</accession>
<feature type="compositionally biased region" description="Low complexity" evidence="1">
    <location>
        <begin position="61"/>
        <end position="77"/>
    </location>
</feature>
<sequence length="325" mass="37545">MVTNVTPPAYTNAPSLQELDFLFSPLFEEYFLAGNQSVSKSYSLSDNSKHQDTQPTANIQPTTEPITPTTNVNAEDNNNDQAADAQIDENKFYNIFSTSIHKEAESSTRYVDNSNMHTFYQRHQSKHRWTKDHPLEQVRRNLSKPVQTRRQLATDPKMCMFTLIVSTAEPKNIKEAMADSTWIEAMRDELHQFDRLQVWELVDKPFGKTVIKLKWFWKNKKDEDQTVIRNRARLVAKGYAQEKGTNFKESFAPIACLEAVRIFVAYVAHKSFPIYQMDVKTAFLNDPLKEEVYVAQPDGFGDPDHPEKVYRLRKTLYGLKQAPRA</sequence>
<dbReference type="Pfam" id="PF07727">
    <property type="entry name" value="RVT_2"/>
    <property type="match status" value="1"/>
</dbReference>
<protein>
    <submittedName>
        <fullName evidence="3">Retrovirus-related pol polyprotein from transposon TNT 1-94</fullName>
    </submittedName>
</protein>
<organism evidence="3 4">
    <name type="scientific">Tanacetum coccineum</name>
    <dbReference type="NCBI Taxonomy" id="301880"/>
    <lineage>
        <taxon>Eukaryota</taxon>
        <taxon>Viridiplantae</taxon>
        <taxon>Streptophyta</taxon>
        <taxon>Embryophyta</taxon>
        <taxon>Tracheophyta</taxon>
        <taxon>Spermatophyta</taxon>
        <taxon>Magnoliopsida</taxon>
        <taxon>eudicotyledons</taxon>
        <taxon>Gunneridae</taxon>
        <taxon>Pentapetalae</taxon>
        <taxon>asterids</taxon>
        <taxon>campanulids</taxon>
        <taxon>Asterales</taxon>
        <taxon>Asteraceae</taxon>
        <taxon>Asteroideae</taxon>
        <taxon>Anthemideae</taxon>
        <taxon>Anthemidinae</taxon>
        <taxon>Tanacetum</taxon>
    </lineage>
</organism>
<gene>
    <name evidence="3" type="ORF">Tco_0769206</name>
</gene>
<proteinExistence type="predicted"/>
<comment type="caution">
    <text evidence="3">The sequence shown here is derived from an EMBL/GenBank/DDBJ whole genome shotgun (WGS) entry which is preliminary data.</text>
</comment>
<reference evidence="3" key="1">
    <citation type="journal article" date="2022" name="Int. J. Mol. Sci.">
        <title>Draft Genome of Tanacetum Coccineum: Genomic Comparison of Closely Related Tanacetum-Family Plants.</title>
        <authorList>
            <person name="Yamashiro T."/>
            <person name="Shiraishi A."/>
            <person name="Nakayama K."/>
            <person name="Satake H."/>
        </authorList>
    </citation>
    <scope>NUCLEOTIDE SEQUENCE</scope>
</reference>
<dbReference type="EMBL" id="BQNB010011132">
    <property type="protein sequence ID" value="GJS86570.1"/>
    <property type="molecule type" value="Genomic_DNA"/>
</dbReference>
<feature type="region of interest" description="Disordered" evidence="1">
    <location>
        <begin position="41"/>
        <end position="77"/>
    </location>
</feature>